<sequence>MLNSTPRPPRFFLFCAADLEIIALMTPTSSHQRQLSRTAHDGIDLRNARRADAALGPVRRHRFLFAILRRAPEFPHRRPVRQPGVAQEAENFVRPDPTPHLRVPAHGVTKPGVAMQQHAQQGLGSALQHHLGKFEPEQHPPRRHVSGREHLMLVVPSAAIGLDHTSFCRETEIGRPAMRRDVEHLDLIGIVGQKLPQAAPVIAIGLLLETDHPGRHRQDAVPAHQADSLAIGRGGGALANQLQ</sequence>
<proteinExistence type="predicted"/>
<comment type="caution">
    <text evidence="1">The sequence shown here is derived from an EMBL/GenBank/DDBJ whole genome shotgun (WGS) entry which is preliminary data.</text>
</comment>
<evidence type="ECO:0000313" key="1">
    <source>
        <dbReference type="EMBL" id="GCC45883.1"/>
    </source>
</evidence>
<name>A0A401TTA9_CHIPU</name>
<feature type="non-terminal residue" evidence="1">
    <location>
        <position position="243"/>
    </location>
</feature>
<evidence type="ECO:0000313" key="2">
    <source>
        <dbReference type="Proteomes" id="UP000287033"/>
    </source>
</evidence>
<dbReference type="AlphaFoldDB" id="A0A401TTA9"/>
<keyword evidence="2" id="KW-1185">Reference proteome</keyword>
<gene>
    <name evidence="1" type="ORF">chiPu_0029923</name>
</gene>
<dbReference type="Proteomes" id="UP000287033">
    <property type="component" value="Unassembled WGS sequence"/>
</dbReference>
<protein>
    <submittedName>
        <fullName evidence="1">Uncharacterized protein</fullName>
    </submittedName>
</protein>
<organism evidence="1 2">
    <name type="scientific">Chiloscyllium punctatum</name>
    <name type="common">Brownbanded bambooshark</name>
    <name type="synonym">Hemiscyllium punctatum</name>
    <dbReference type="NCBI Taxonomy" id="137246"/>
    <lineage>
        <taxon>Eukaryota</taxon>
        <taxon>Metazoa</taxon>
        <taxon>Chordata</taxon>
        <taxon>Craniata</taxon>
        <taxon>Vertebrata</taxon>
        <taxon>Chondrichthyes</taxon>
        <taxon>Elasmobranchii</taxon>
        <taxon>Galeomorphii</taxon>
        <taxon>Galeoidea</taxon>
        <taxon>Orectolobiformes</taxon>
        <taxon>Hemiscylliidae</taxon>
        <taxon>Chiloscyllium</taxon>
    </lineage>
</organism>
<dbReference type="EMBL" id="BEZZ01170036">
    <property type="protein sequence ID" value="GCC45883.1"/>
    <property type="molecule type" value="Genomic_DNA"/>
</dbReference>
<reference evidence="1 2" key="1">
    <citation type="journal article" date="2018" name="Nat. Ecol. Evol.">
        <title>Shark genomes provide insights into elasmobranch evolution and the origin of vertebrates.</title>
        <authorList>
            <person name="Hara Y"/>
            <person name="Yamaguchi K"/>
            <person name="Onimaru K"/>
            <person name="Kadota M"/>
            <person name="Koyanagi M"/>
            <person name="Keeley SD"/>
            <person name="Tatsumi K"/>
            <person name="Tanaka K"/>
            <person name="Motone F"/>
            <person name="Kageyama Y"/>
            <person name="Nozu R"/>
            <person name="Adachi N"/>
            <person name="Nishimura O"/>
            <person name="Nakagawa R"/>
            <person name="Tanegashima C"/>
            <person name="Kiyatake I"/>
            <person name="Matsumoto R"/>
            <person name="Murakumo K"/>
            <person name="Nishida K"/>
            <person name="Terakita A"/>
            <person name="Kuratani S"/>
            <person name="Sato K"/>
            <person name="Hyodo S Kuraku.S."/>
        </authorList>
    </citation>
    <scope>NUCLEOTIDE SEQUENCE [LARGE SCALE GENOMIC DNA]</scope>
</reference>
<accession>A0A401TTA9</accession>